<dbReference type="GO" id="GO:0016989">
    <property type="term" value="F:sigma factor antagonist activity"/>
    <property type="evidence" value="ECO:0007669"/>
    <property type="project" value="TreeGrafter"/>
</dbReference>
<gene>
    <name evidence="10" type="ORF">Pmi06nite_81280</name>
</gene>
<name>A0A8J3XBK6_9ACTN</name>
<sequence length="260" mass="27055">MTCDDEVRMSLGVYILGALEDDEIAEVEAHLDGCPECRAELAELSGLPRALALVSEDDIRHAEGPPRAVLDRLVATSVRRSRWSRAFLALAASVVVAALGGTAWLTVSRGAGDSPTATSQSEIAAAKPGTPAVAAEDGADAAAPTAAPKILSSSPQAAPDRAGTMRREVTDGDVRLGVRLTAETSGTKVVSWVRGVPAGTVCRLWAIGRDGTRSPAGSWKVPKGGYRPGQWYDGSIELPIGEITRFELSTSDGGLVTLPV</sequence>
<feature type="compositionally biased region" description="Low complexity" evidence="7">
    <location>
        <begin position="135"/>
        <end position="148"/>
    </location>
</feature>
<keyword evidence="11" id="KW-1185">Reference proteome</keyword>
<protein>
    <recommendedName>
        <fullName evidence="9">Putative zinc-finger domain-containing protein</fullName>
    </recommendedName>
</protein>
<comment type="subcellular location">
    <subcellularLocation>
        <location evidence="1">Membrane</location>
        <topology evidence="1">Single-pass membrane protein</topology>
    </subcellularLocation>
</comment>
<dbReference type="Proteomes" id="UP000650628">
    <property type="component" value="Unassembled WGS sequence"/>
</dbReference>
<evidence type="ECO:0000256" key="7">
    <source>
        <dbReference type="SAM" id="MobiDB-lite"/>
    </source>
</evidence>
<keyword evidence="5 8" id="KW-0472">Membrane</keyword>
<dbReference type="PANTHER" id="PTHR37461:SF1">
    <property type="entry name" value="ANTI-SIGMA-K FACTOR RSKA"/>
    <property type="match status" value="1"/>
</dbReference>
<evidence type="ECO:0000256" key="5">
    <source>
        <dbReference type="ARBA" id="ARBA00023136"/>
    </source>
</evidence>
<accession>A0A8J3XBK6</accession>
<dbReference type="InterPro" id="IPR027383">
    <property type="entry name" value="Znf_put"/>
</dbReference>
<evidence type="ECO:0000313" key="11">
    <source>
        <dbReference type="Proteomes" id="UP000650628"/>
    </source>
</evidence>
<dbReference type="GO" id="GO:0016020">
    <property type="term" value="C:membrane"/>
    <property type="evidence" value="ECO:0007669"/>
    <property type="project" value="UniProtKB-SubCell"/>
</dbReference>
<evidence type="ECO:0000256" key="8">
    <source>
        <dbReference type="SAM" id="Phobius"/>
    </source>
</evidence>
<evidence type="ECO:0000256" key="3">
    <source>
        <dbReference type="ARBA" id="ARBA00022989"/>
    </source>
</evidence>
<organism evidence="10 11">
    <name type="scientific">Planotetraspora mira</name>
    <dbReference type="NCBI Taxonomy" id="58121"/>
    <lineage>
        <taxon>Bacteria</taxon>
        <taxon>Bacillati</taxon>
        <taxon>Actinomycetota</taxon>
        <taxon>Actinomycetes</taxon>
        <taxon>Streptosporangiales</taxon>
        <taxon>Streptosporangiaceae</taxon>
        <taxon>Planotetraspora</taxon>
    </lineage>
</organism>
<evidence type="ECO:0000256" key="1">
    <source>
        <dbReference type="ARBA" id="ARBA00004167"/>
    </source>
</evidence>
<dbReference type="GO" id="GO:0006417">
    <property type="term" value="P:regulation of translation"/>
    <property type="evidence" value="ECO:0007669"/>
    <property type="project" value="TreeGrafter"/>
</dbReference>
<evidence type="ECO:0000313" key="10">
    <source>
        <dbReference type="EMBL" id="GII34686.1"/>
    </source>
</evidence>
<dbReference type="RefSeq" id="WP_203958470.1">
    <property type="nucleotide sequence ID" value="NZ_BOOO01000054.1"/>
</dbReference>
<dbReference type="Pfam" id="PF13490">
    <property type="entry name" value="zf-HC2"/>
    <property type="match status" value="1"/>
</dbReference>
<evidence type="ECO:0000259" key="9">
    <source>
        <dbReference type="Pfam" id="PF13490"/>
    </source>
</evidence>
<dbReference type="PANTHER" id="PTHR37461">
    <property type="entry name" value="ANTI-SIGMA-K FACTOR RSKA"/>
    <property type="match status" value="1"/>
</dbReference>
<keyword evidence="4" id="KW-0805">Transcription regulation</keyword>
<feature type="region of interest" description="Disordered" evidence="7">
    <location>
        <begin position="135"/>
        <end position="165"/>
    </location>
</feature>
<dbReference type="InterPro" id="IPR051474">
    <property type="entry name" value="Anti-sigma-K/W_factor"/>
</dbReference>
<keyword evidence="3 8" id="KW-1133">Transmembrane helix</keyword>
<reference evidence="10 11" key="1">
    <citation type="submission" date="2021-01" db="EMBL/GenBank/DDBJ databases">
        <title>Whole genome shotgun sequence of Planotetraspora mira NBRC 15435.</title>
        <authorList>
            <person name="Komaki H."/>
            <person name="Tamura T."/>
        </authorList>
    </citation>
    <scope>NUCLEOTIDE SEQUENCE [LARGE SCALE GENOMIC DNA]</scope>
    <source>
        <strain evidence="10 11">NBRC 15435</strain>
    </source>
</reference>
<dbReference type="InterPro" id="IPR041916">
    <property type="entry name" value="Anti_sigma_zinc_sf"/>
</dbReference>
<dbReference type="Gene3D" id="1.10.10.1320">
    <property type="entry name" value="Anti-sigma factor, zinc-finger domain"/>
    <property type="match status" value="1"/>
</dbReference>
<keyword evidence="6" id="KW-0804">Transcription</keyword>
<keyword evidence="2 8" id="KW-0812">Transmembrane</keyword>
<proteinExistence type="predicted"/>
<evidence type="ECO:0000256" key="4">
    <source>
        <dbReference type="ARBA" id="ARBA00023015"/>
    </source>
</evidence>
<evidence type="ECO:0000256" key="2">
    <source>
        <dbReference type="ARBA" id="ARBA00022692"/>
    </source>
</evidence>
<feature type="domain" description="Putative zinc-finger" evidence="9">
    <location>
        <begin position="5"/>
        <end position="38"/>
    </location>
</feature>
<dbReference type="AlphaFoldDB" id="A0A8J3XBK6"/>
<feature type="transmembrane region" description="Helical" evidence="8">
    <location>
        <begin position="86"/>
        <end position="107"/>
    </location>
</feature>
<dbReference type="EMBL" id="BOOO01000054">
    <property type="protein sequence ID" value="GII34686.1"/>
    <property type="molecule type" value="Genomic_DNA"/>
</dbReference>
<comment type="caution">
    <text evidence="10">The sequence shown here is derived from an EMBL/GenBank/DDBJ whole genome shotgun (WGS) entry which is preliminary data.</text>
</comment>
<evidence type="ECO:0000256" key="6">
    <source>
        <dbReference type="ARBA" id="ARBA00023163"/>
    </source>
</evidence>